<dbReference type="PANTHER" id="PTHR42692">
    <property type="entry name" value="NUCLEOTIDE PYROPHOSPHOHYDROLASE"/>
    <property type="match status" value="1"/>
</dbReference>
<dbReference type="Gene3D" id="1.10.287.1080">
    <property type="entry name" value="MazG-like"/>
    <property type="match status" value="1"/>
</dbReference>
<feature type="domain" description="NTP pyrophosphohydrolase MazG-like" evidence="1">
    <location>
        <begin position="23"/>
        <end position="95"/>
    </location>
</feature>
<name>A0A100XWF6_9EURY</name>
<sequence>MNEHQEKVEGLVREFGGYWSPFEMLAALVEEVGELADELLKVEGVKGTGEKERLEEEIGDVVFALACIANYYGVDLLTALEKSVKKYRVRDGNRWKESDEDSEK</sequence>
<dbReference type="OrthoDB" id="85269at2157"/>
<keyword evidence="3" id="KW-1185">Reference proteome</keyword>
<dbReference type="STRING" id="227598.APY94_10215"/>
<evidence type="ECO:0000259" key="1">
    <source>
        <dbReference type="Pfam" id="PF03819"/>
    </source>
</evidence>
<accession>A0A100XWF6</accession>
<dbReference type="EMBL" id="LLYW01000035">
    <property type="protein sequence ID" value="KUH32449.1"/>
    <property type="molecule type" value="Genomic_DNA"/>
</dbReference>
<evidence type="ECO:0000313" key="3">
    <source>
        <dbReference type="Proteomes" id="UP000053462"/>
    </source>
</evidence>
<comment type="caution">
    <text evidence="2">The sequence shown here is derived from an EMBL/GenBank/DDBJ whole genome shotgun (WGS) entry which is preliminary data.</text>
</comment>
<dbReference type="PIRSF" id="PIRSF029904">
    <property type="entry name" value="UCP029904_pph"/>
    <property type="match status" value="1"/>
</dbReference>
<organism evidence="2 3">
    <name type="scientific">Thermococcus celericrescens</name>
    <dbReference type="NCBI Taxonomy" id="227598"/>
    <lineage>
        <taxon>Archaea</taxon>
        <taxon>Methanobacteriati</taxon>
        <taxon>Methanobacteriota</taxon>
        <taxon>Thermococci</taxon>
        <taxon>Thermococcales</taxon>
        <taxon>Thermococcaceae</taxon>
        <taxon>Thermococcus</taxon>
    </lineage>
</organism>
<reference evidence="2 3" key="1">
    <citation type="submission" date="2015-10" db="EMBL/GenBank/DDBJ databases">
        <title>Draft genome sequence of Thermococcus celericrescens strain DSM 17994.</title>
        <authorList>
            <person name="Hong S.-J."/>
            <person name="Park C.-E."/>
            <person name="Shin J.-H."/>
        </authorList>
    </citation>
    <scope>NUCLEOTIDE SEQUENCE [LARGE SCALE GENOMIC DNA]</scope>
    <source>
        <strain evidence="2 3">DSM 17994</strain>
    </source>
</reference>
<proteinExistence type="predicted"/>
<dbReference type="SUPFAM" id="SSF101386">
    <property type="entry name" value="all-alpha NTP pyrophosphatases"/>
    <property type="match status" value="1"/>
</dbReference>
<dbReference type="AlphaFoldDB" id="A0A100XWF6"/>
<dbReference type="Proteomes" id="UP000053462">
    <property type="component" value="Unassembled WGS sequence"/>
</dbReference>
<gene>
    <name evidence="2" type="ORF">APY94_10215</name>
</gene>
<evidence type="ECO:0000313" key="2">
    <source>
        <dbReference type="EMBL" id="KUH32449.1"/>
    </source>
</evidence>
<protein>
    <recommendedName>
        <fullName evidence="1">NTP pyrophosphohydrolase MazG-like domain-containing protein</fullName>
    </recommendedName>
</protein>
<dbReference type="InterPro" id="IPR012359">
    <property type="entry name" value="MazG-related_YpjD"/>
</dbReference>
<dbReference type="PANTHER" id="PTHR42692:SF1">
    <property type="entry name" value="NUCLEOTIDE PYROPHOSPHOHYDROLASE"/>
    <property type="match status" value="1"/>
</dbReference>
<dbReference type="RefSeq" id="WP_058939530.1">
    <property type="nucleotide sequence ID" value="NZ_LLYW01000035.1"/>
</dbReference>
<dbReference type="Pfam" id="PF03819">
    <property type="entry name" value="MazG"/>
    <property type="match status" value="1"/>
</dbReference>
<dbReference type="InterPro" id="IPR004518">
    <property type="entry name" value="MazG-like_dom"/>
</dbReference>
<dbReference type="InterPro" id="IPR047046">
    <property type="entry name" value="YpjD/YvdC"/>
</dbReference>